<organism evidence="1 2">
    <name type="scientific">Pseudomonas amygdali pv. ulmi</name>
    <dbReference type="NCBI Taxonomy" id="251720"/>
    <lineage>
        <taxon>Bacteria</taxon>
        <taxon>Pseudomonadati</taxon>
        <taxon>Pseudomonadota</taxon>
        <taxon>Gammaproteobacteria</taxon>
        <taxon>Pseudomonadales</taxon>
        <taxon>Pseudomonadaceae</taxon>
        <taxon>Pseudomonas</taxon>
        <taxon>Pseudomonas amygdali</taxon>
    </lineage>
</organism>
<accession>A0A0Q0E760</accession>
<dbReference type="AlphaFoldDB" id="A0A0Q0E760"/>
<gene>
    <name evidence="1" type="ORF">ALO41_200071</name>
</gene>
<proteinExistence type="predicted"/>
<dbReference type="EMBL" id="LJRQ01000415">
    <property type="protein sequence ID" value="KPZ06397.1"/>
    <property type="molecule type" value="Genomic_DNA"/>
</dbReference>
<reference evidence="1 2" key="1">
    <citation type="submission" date="2015-09" db="EMBL/GenBank/DDBJ databases">
        <title>Genome announcement of multiple Pseudomonas syringae strains.</title>
        <authorList>
            <person name="Thakur S."/>
            <person name="Wang P.W."/>
            <person name="Gong Y."/>
            <person name="Weir B.S."/>
            <person name="Guttman D.S."/>
        </authorList>
    </citation>
    <scope>NUCLEOTIDE SEQUENCE [LARGE SCALE GENOMIC DNA]</scope>
    <source>
        <strain evidence="1 2">ICMP3962</strain>
    </source>
</reference>
<name>A0A0Q0E760_PSEA0</name>
<protein>
    <recommendedName>
        <fullName evidence="3">Beta-ketoadipyl CoA thiolase</fullName>
    </recommendedName>
</protein>
<evidence type="ECO:0000313" key="1">
    <source>
        <dbReference type="EMBL" id="KPZ06397.1"/>
    </source>
</evidence>
<evidence type="ECO:0000313" key="2">
    <source>
        <dbReference type="Proteomes" id="UP000050266"/>
    </source>
</evidence>
<evidence type="ECO:0008006" key="3">
    <source>
        <dbReference type="Google" id="ProtNLM"/>
    </source>
</evidence>
<sequence length="80" mass="9241">MELQANPTRQKRARNVMTSKDDVEKLLEDAKQRFAEVYGGEITTYAATPKPERKPWKKKPTVMDLAYRQALKEAEEGTEK</sequence>
<dbReference type="Proteomes" id="UP000050266">
    <property type="component" value="Unassembled WGS sequence"/>
</dbReference>
<comment type="caution">
    <text evidence="1">The sequence shown here is derived from an EMBL/GenBank/DDBJ whole genome shotgun (WGS) entry which is preliminary data.</text>
</comment>